<proteinExistence type="predicted"/>
<feature type="compositionally biased region" description="Basic and acidic residues" evidence="2">
    <location>
        <begin position="373"/>
        <end position="382"/>
    </location>
</feature>
<dbReference type="Pfam" id="PF01408">
    <property type="entry name" value="GFO_IDH_MocA"/>
    <property type="match status" value="1"/>
</dbReference>
<dbReference type="Gene3D" id="3.40.50.720">
    <property type="entry name" value="NAD(P)-binding Rossmann-like Domain"/>
    <property type="match status" value="2"/>
</dbReference>
<dbReference type="InterPro" id="IPR000683">
    <property type="entry name" value="Gfo/Idh/MocA-like_OxRdtase_N"/>
</dbReference>
<dbReference type="SUPFAM" id="SSF51735">
    <property type="entry name" value="NAD(P)-binding Rossmann-fold domains"/>
    <property type="match status" value="2"/>
</dbReference>
<keyword evidence="6" id="KW-1185">Reference proteome</keyword>
<protein>
    <submittedName>
        <fullName evidence="5">Inositol 2-dehydrogenase/D-chiro-inositol 3-dehydrogenase</fullName>
    </submittedName>
</protein>
<name>A0ABP9VYE3_9BACT</name>
<evidence type="ECO:0000256" key="2">
    <source>
        <dbReference type="SAM" id="MobiDB-lite"/>
    </source>
</evidence>
<evidence type="ECO:0000313" key="6">
    <source>
        <dbReference type="Proteomes" id="UP001416858"/>
    </source>
</evidence>
<sequence>MSSTPSFDSNVRLAAPLKVGLVGAGYITQWHAAAIKQHPDAQLVAIADVNVSAAKQAAESFGIANHFASVDAMLDAGGLDVVHVLVPPDVHAAVASQCIAAGVNVFLEKPMATSSLECGEVIAMAERHGVRLGVNHNFLFSPVYEDLRRCVESGKVGRIDAIDIAWNKPLPQLSSGPYSIWMLRESANLLLELGPHIVSPVLDLASFPEQVTGIATHPIALPHGRTMMRNWAFSMTAGRIAVQTRLSLGSGMSEFSIHVRGSHGSATADIEDNTFTLHRATRYSIDFDRYHRLKRTSRDLHRQAKSGLRRYIGSKLGLAKHGNPYGESIANAIADFYQSLLSGTPVSDRLSGAWGQSAIALCEQLDRCVITPEPDKDGDHNLDLAAGSRSEPAKPDRSSNRNDRVTTNSGTTNSGTTDSGTTDSGTMNGAVQRSGKPCLVFGGSGFIGQALVRRLTEQGRSVRCCVRRPDDVPDSLRHPLVELVRGDMTNVDDVTKVLPGVEGVFHLARGVGKTWQDYLTLDIHPTQQLAKQCARGGVGRLVYTSSIDAYYAGAQAGTITESTPLDPRIEARNLYARSKAVIEDDLNQRHRDEGLDVVITRPGIVIGRGGSPFHWGIGMWTGESFCQIWGDGNHKLPLVLVDDVADGLIAAMDQPGIQGESFNFVADPVLTAREYLDELQRVSNICIDMKPTRIWHFYLNDLAKWMVKTAVRHPERRKPSYHDWESRTQKATFDCSRSKQILRWQPQSDRQSMIRRGIEDAIEVSMA</sequence>
<dbReference type="InterPro" id="IPR001509">
    <property type="entry name" value="Epimerase_deHydtase"/>
</dbReference>
<evidence type="ECO:0000256" key="1">
    <source>
        <dbReference type="ARBA" id="ARBA00023002"/>
    </source>
</evidence>
<accession>A0ABP9VYE3</accession>
<dbReference type="SUPFAM" id="SSF55347">
    <property type="entry name" value="Glyceraldehyde-3-phosphate dehydrogenase-like, C-terminal domain"/>
    <property type="match status" value="1"/>
</dbReference>
<keyword evidence="1" id="KW-0560">Oxidoreductase</keyword>
<dbReference type="PANTHER" id="PTHR43818">
    <property type="entry name" value="BCDNA.GH03377"/>
    <property type="match status" value="1"/>
</dbReference>
<evidence type="ECO:0000259" key="3">
    <source>
        <dbReference type="Pfam" id="PF01370"/>
    </source>
</evidence>
<feature type="compositionally biased region" description="Low complexity" evidence="2">
    <location>
        <begin position="406"/>
        <end position="426"/>
    </location>
</feature>
<evidence type="ECO:0000313" key="5">
    <source>
        <dbReference type="EMBL" id="GAA5509300.1"/>
    </source>
</evidence>
<feature type="compositionally biased region" description="Basic and acidic residues" evidence="2">
    <location>
        <begin position="391"/>
        <end position="404"/>
    </location>
</feature>
<dbReference type="EMBL" id="BAABRO010000013">
    <property type="protein sequence ID" value="GAA5509300.1"/>
    <property type="molecule type" value="Genomic_DNA"/>
</dbReference>
<dbReference type="Pfam" id="PF01370">
    <property type="entry name" value="Epimerase"/>
    <property type="match status" value="1"/>
</dbReference>
<dbReference type="Proteomes" id="UP001416858">
    <property type="component" value="Unassembled WGS sequence"/>
</dbReference>
<dbReference type="InterPro" id="IPR036291">
    <property type="entry name" value="NAD(P)-bd_dom_sf"/>
</dbReference>
<feature type="domain" description="Gfo/Idh/MocA-like oxidoreductase N-terminal" evidence="4">
    <location>
        <begin position="17"/>
        <end position="136"/>
    </location>
</feature>
<dbReference type="InterPro" id="IPR050463">
    <property type="entry name" value="Gfo/Idh/MocA_oxidrdct_glycsds"/>
</dbReference>
<dbReference type="RefSeq" id="WP_345686250.1">
    <property type="nucleotide sequence ID" value="NZ_BAABRO010000013.1"/>
</dbReference>
<feature type="region of interest" description="Disordered" evidence="2">
    <location>
        <begin position="372"/>
        <end position="430"/>
    </location>
</feature>
<organism evidence="5 6">
    <name type="scientific">Novipirellula caenicola</name>
    <dbReference type="NCBI Taxonomy" id="1536901"/>
    <lineage>
        <taxon>Bacteria</taxon>
        <taxon>Pseudomonadati</taxon>
        <taxon>Planctomycetota</taxon>
        <taxon>Planctomycetia</taxon>
        <taxon>Pirellulales</taxon>
        <taxon>Pirellulaceae</taxon>
        <taxon>Novipirellula</taxon>
    </lineage>
</organism>
<reference evidence="5 6" key="1">
    <citation type="submission" date="2024-02" db="EMBL/GenBank/DDBJ databases">
        <title>Rhodopirellula caenicola NBRC 110016.</title>
        <authorList>
            <person name="Ichikawa N."/>
            <person name="Katano-Makiyama Y."/>
            <person name="Hidaka K."/>
        </authorList>
    </citation>
    <scope>NUCLEOTIDE SEQUENCE [LARGE SCALE GENOMIC DNA]</scope>
    <source>
        <strain evidence="5 6">NBRC 110016</strain>
    </source>
</reference>
<gene>
    <name evidence="5" type="primary">iolG_25</name>
    <name evidence="5" type="ORF">Rcae01_04799</name>
</gene>
<feature type="domain" description="NAD-dependent epimerase/dehydratase" evidence="3">
    <location>
        <begin position="439"/>
        <end position="663"/>
    </location>
</feature>
<comment type="caution">
    <text evidence="5">The sequence shown here is derived from an EMBL/GenBank/DDBJ whole genome shotgun (WGS) entry which is preliminary data.</text>
</comment>
<dbReference type="PANTHER" id="PTHR43818:SF11">
    <property type="entry name" value="BCDNA.GH03377"/>
    <property type="match status" value="1"/>
</dbReference>
<dbReference type="Gene3D" id="3.30.360.10">
    <property type="entry name" value="Dihydrodipicolinate Reductase, domain 2"/>
    <property type="match status" value="1"/>
</dbReference>
<evidence type="ECO:0000259" key="4">
    <source>
        <dbReference type="Pfam" id="PF01408"/>
    </source>
</evidence>